<organism evidence="1 2">
    <name type="scientific">Tegillarca granosa</name>
    <name type="common">Malaysian cockle</name>
    <name type="synonym">Anadara granosa</name>
    <dbReference type="NCBI Taxonomy" id="220873"/>
    <lineage>
        <taxon>Eukaryota</taxon>
        <taxon>Metazoa</taxon>
        <taxon>Spiralia</taxon>
        <taxon>Lophotrochozoa</taxon>
        <taxon>Mollusca</taxon>
        <taxon>Bivalvia</taxon>
        <taxon>Autobranchia</taxon>
        <taxon>Pteriomorphia</taxon>
        <taxon>Arcoida</taxon>
        <taxon>Arcoidea</taxon>
        <taxon>Arcidae</taxon>
        <taxon>Tegillarca</taxon>
    </lineage>
</organism>
<dbReference type="Proteomes" id="UP001217089">
    <property type="component" value="Unassembled WGS sequence"/>
</dbReference>
<evidence type="ECO:0008006" key="3">
    <source>
        <dbReference type="Google" id="ProtNLM"/>
    </source>
</evidence>
<comment type="caution">
    <text evidence="1">The sequence shown here is derived from an EMBL/GenBank/DDBJ whole genome shotgun (WGS) entry which is preliminary data.</text>
</comment>
<evidence type="ECO:0000313" key="1">
    <source>
        <dbReference type="EMBL" id="KAJ8311434.1"/>
    </source>
</evidence>
<keyword evidence="2" id="KW-1185">Reference proteome</keyword>
<name>A0ABQ9F214_TEGGR</name>
<sequence>MEHISSALWEYLSIMLGTEVQVYIRRRIFALYNSIEEQVEGLRKIPSGSRAEGLSIPGSDIDTMVVLDHISVSENPDDLDIDIVMITKDIKPGAN</sequence>
<reference evidence="1 2" key="1">
    <citation type="submission" date="2022-12" db="EMBL/GenBank/DDBJ databases">
        <title>Chromosome-level genome of Tegillarca granosa.</title>
        <authorList>
            <person name="Kim J."/>
        </authorList>
    </citation>
    <scope>NUCLEOTIDE SEQUENCE [LARGE SCALE GENOMIC DNA]</scope>
    <source>
        <strain evidence="1">Teg-2019</strain>
        <tissue evidence="1">Adductor muscle</tissue>
    </source>
</reference>
<dbReference type="SUPFAM" id="SSF81301">
    <property type="entry name" value="Nucleotidyltransferase"/>
    <property type="match status" value="1"/>
</dbReference>
<protein>
    <recommendedName>
        <fullName evidence="3">Polymerase nucleotidyl transferase domain-containing protein</fullName>
    </recommendedName>
</protein>
<evidence type="ECO:0000313" key="2">
    <source>
        <dbReference type="Proteomes" id="UP001217089"/>
    </source>
</evidence>
<accession>A0ABQ9F214</accession>
<dbReference type="EMBL" id="JARBDR010000496">
    <property type="protein sequence ID" value="KAJ8311434.1"/>
    <property type="molecule type" value="Genomic_DNA"/>
</dbReference>
<proteinExistence type="predicted"/>
<gene>
    <name evidence="1" type="ORF">KUTeg_010789</name>
</gene>
<dbReference type="InterPro" id="IPR043519">
    <property type="entry name" value="NT_sf"/>
</dbReference>